<dbReference type="PANTHER" id="PTHR28133:SF1">
    <property type="entry name" value="REQUIRED FOR RESPIRATORY GROWTH PROTEIN 7, MITOCHONDRIAL"/>
    <property type="match status" value="1"/>
</dbReference>
<evidence type="ECO:0000313" key="5">
    <source>
        <dbReference type="EMBL" id="RCK66016.1"/>
    </source>
</evidence>
<evidence type="ECO:0000256" key="4">
    <source>
        <dbReference type="ARBA" id="ARBA00023128"/>
    </source>
</evidence>
<evidence type="ECO:0000256" key="2">
    <source>
        <dbReference type="ARBA" id="ARBA00009554"/>
    </source>
</evidence>
<dbReference type="Proteomes" id="UP000253472">
    <property type="component" value="Unassembled WGS sequence"/>
</dbReference>
<sequence>MMMMVIHRLRVLPLHQLIPRRYLQFSGIQSCQEYLDYCLSNSINTGSTVFKGTLYELYVKSFLEQQLHCTDLVKYGGSYDNGVDVIGRWNLLPYYDEAQVKKLGSKSILKYSQESAFNTSKSPISLANDVQVLVQCKNFKKKPDAKIIRELSGILDFHKFSKKSTVMFIATPLPCTPQAITQLDNTKHAIIHLMISSLVNSESESDNFFALDTWTGGKLNDVYMNRQARALLSGLNLEQQLKYIG</sequence>
<protein>
    <recommendedName>
        <fullName evidence="3">Required for respiratory growth protein 7, mitochondrial</fullName>
    </recommendedName>
</protein>
<keyword evidence="6" id="KW-1185">Reference proteome</keyword>
<gene>
    <name evidence="5" type="primary">RRG7</name>
    <name evidence="5" type="ORF">Cantr_01683</name>
</gene>
<evidence type="ECO:0000313" key="6">
    <source>
        <dbReference type="Proteomes" id="UP000253472"/>
    </source>
</evidence>
<evidence type="ECO:0000256" key="3">
    <source>
        <dbReference type="ARBA" id="ARBA00014638"/>
    </source>
</evidence>
<accession>A0A367YJE7</accession>
<name>A0A367YJE7_9ASCO</name>
<reference evidence="5 6" key="1">
    <citation type="submission" date="2018-06" db="EMBL/GenBank/DDBJ databases">
        <title>Whole genome sequencing of Candida tropicalis (genome annotated by CSBL at Korea University).</title>
        <authorList>
            <person name="Ahn J."/>
        </authorList>
    </citation>
    <scope>NUCLEOTIDE SEQUENCE [LARGE SCALE GENOMIC DNA]</scope>
    <source>
        <strain evidence="5 6">ATCC 20962</strain>
    </source>
</reference>
<organism evidence="5 6">
    <name type="scientific">Candida viswanathii</name>
    <dbReference type="NCBI Taxonomy" id="5486"/>
    <lineage>
        <taxon>Eukaryota</taxon>
        <taxon>Fungi</taxon>
        <taxon>Dikarya</taxon>
        <taxon>Ascomycota</taxon>
        <taxon>Saccharomycotina</taxon>
        <taxon>Pichiomycetes</taxon>
        <taxon>Debaryomycetaceae</taxon>
        <taxon>Candida/Lodderomyces clade</taxon>
        <taxon>Candida</taxon>
    </lineage>
</organism>
<evidence type="ECO:0000256" key="1">
    <source>
        <dbReference type="ARBA" id="ARBA00004173"/>
    </source>
</evidence>
<dbReference type="GO" id="GO:0005739">
    <property type="term" value="C:mitochondrion"/>
    <property type="evidence" value="ECO:0007669"/>
    <property type="project" value="UniProtKB-SubCell"/>
</dbReference>
<dbReference type="PANTHER" id="PTHR28133">
    <property type="entry name" value="REQUIRED FOR RESPIRATORY GROWTH PROTEIN 7, MITOCHONDRIAL"/>
    <property type="match status" value="1"/>
</dbReference>
<comment type="subcellular location">
    <subcellularLocation>
        <location evidence="1">Mitochondrion</location>
    </subcellularLocation>
</comment>
<proteinExistence type="inferred from homology"/>
<dbReference type="InterPro" id="IPR018828">
    <property type="entry name" value="RRG7"/>
</dbReference>
<comment type="similarity">
    <text evidence="2">Belongs to the RRG7 family.</text>
</comment>
<dbReference type="Pfam" id="PF10356">
    <property type="entry name" value="RRG7"/>
    <property type="match status" value="1"/>
</dbReference>
<comment type="caution">
    <text evidence="5">The sequence shown here is derived from an EMBL/GenBank/DDBJ whole genome shotgun (WGS) entry which is preliminary data.</text>
</comment>
<dbReference type="EMBL" id="QLNQ01000018">
    <property type="protein sequence ID" value="RCK66016.1"/>
    <property type="molecule type" value="Genomic_DNA"/>
</dbReference>
<dbReference type="AlphaFoldDB" id="A0A367YJE7"/>
<keyword evidence="4" id="KW-0496">Mitochondrion</keyword>
<dbReference type="OrthoDB" id="20734at2759"/>